<gene>
    <name evidence="16" type="primary">OMG</name>
    <name evidence="16" type="ORF">L345_04412</name>
</gene>
<organism evidence="16 17">
    <name type="scientific">Ophiophagus hannah</name>
    <name type="common">King cobra</name>
    <name type="synonym">Naja hannah</name>
    <dbReference type="NCBI Taxonomy" id="8665"/>
    <lineage>
        <taxon>Eukaryota</taxon>
        <taxon>Metazoa</taxon>
        <taxon>Chordata</taxon>
        <taxon>Craniata</taxon>
        <taxon>Vertebrata</taxon>
        <taxon>Euteleostomi</taxon>
        <taxon>Lepidosauria</taxon>
        <taxon>Squamata</taxon>
        <taxon>Bifurcata</taxon>
        <taxon>Unidentata</taxon>
        <taxon>Episquamata</taxon>
        <taxon>Toxicofera</taxon>
        <taxon>Serpentes</taxon>
        <taxon>Colubroidea</taxon>
        <taxon>Elapidae</taxon>
        <taxon>Elapinae</taxon>
        <taxon>Ophiophagus</taxon>
    </lineage>
</organism>
<dbReference type="OrthoDB" id="1574204at2759"/>
<evidence type="ECO:0000313" key="17">
    <source>
        <dbReference type="Proteomes" id="UP000018936"/>
    </source>
</evidence>
<dbReference type="GO" id="GO:0007155">
    <property type="term" value="P:cell adhesion"/>
    <property type="evidence" value="ECO:0007669"/>
    <property type="project" value="UniProtKB-KW"/>
</dbReference>
<keyword evidence="3" id="KW-0433">Leucine-rich repeat</keyword>
<evidence type="ECO:0000256" key="7">
    <source>
        <dbReference type="ARBA" id="ARBA00022889"/>
    </source>
</evidence>
<feature type="domain" description="LRRNT" evidence="15">
    <location>
        <begin position="37"/>
        <end position="71"/>
    </location>
</feature>
<dbReference type="GO" id="GO:0005886">
    <property type="term" value="C:plasma membrane"/>
    <property type="evidence" value="ECO:0007669"/>
    <property type="project" value="UniProtKB-SubCell"/>
</dbReference>
<dbReference type="FunFam" id="3.80.10.10:FF:000180">
    <property type="entry name" value="Oligodendrocyte myelin glycoprotein"/>
    <property type="match status" value="1"/>
</dbReference>
<evidence type="ECO:0000313" key="16">
    <source>
        <dbReference type="EMBL" id="ETE69776.1"/>
    </source>
</evidence>
<feature type="non-terminal residue" evidence="16">
    <location>
        <position position="1"/>
    </location>
</feature>
<dbReference type="GO" id="GO:0098552">
    <property type="term" value="C:side of membrane"/>
    <property type="evidence" value="ECO:0007669"/>
    <property type="project" value="UniProtKB-KW"/>
</dbReference>
<keyword evidence="10" id="KW-0449">Lipoprotein</keyword>
<keyword evidence="2" id="KW-1003">Cell membrane</keyword>
<reference evidence="16 17" key="1">
    <citation type="journal article" date="2013" name="Proc. Natl. Acad. Sci. U.S.A.">
        <title>The king cobra genome reveals dynamic gene evolution and adaptation in the snake venom system.</title>
        <authorList>
            <person name="Vonk F.J."/>
            <person name="Casewell N.R."/>
            <person name="Henkel C.V."/>
            <person name="Heimberg A.M."/>
            <person name="Jansen H.J."/>
            <person name="McCleary R.J."/>
            <person name="Kerkkamp H.M."/>
            <person name="Vos R.A."/>
            <person name="Guerreiro I."/>
            <person name="Calvete J.J."/>
            <person name="Wuster W."/>
            <person name="Woods A.E."/>
            <person name="Logan J.M."/>
            <person name="Harrison R.A."/>
            <person name="Castoe T.A."/>
            <person name="de Koning A.P."/>
            <person name="Pollock D.D."/>
            <person name="Yandell M."/>
            <person name="Calderon D."/>
            <person name="Renjifo C."/>
            <person name="Currier R.B."/>
            <person name="Salgado D."/>
            <person name="Pla D."/>
            <person name="Sanz L."/>
            <person name="Hyder A.S."/>
            <person name="Ribeiro J.M."/>
            <person name="Arntzen J.W."/>
            <person name="van den Thillart G.E."/>
            <person name="Boetzer M."/>
            <person name="Pirovano W."/>
            <person name="Dirks R.P."/>
            <person name="Spaink H.P."/>
            <person name="Duboule D."/>
            <person name="McGlinn E."/>
            <person name="Kini R.M."/>
            <person name="Richardson M.K."/>
        </authorList>
    </citation>
    <scope>NUCLEOTIDE SEQUENCE</scope>
    <source>
        <tissue evidence="16">Blood</tissue>
    </source>
</reference>
<name>V8P711_OPHHA</name>
<evidence type="ECO:0000256" key="9">
    <source>
        <dbReference type="ARBA" id="ARBA00023180"/>
    </source>
</evidence>
<dbReference type="GO" id="GO:0031102">
    <property type="term" value="P:neuron projection regeneration"/>
    <property type="evidence" value="ECO:0007669"/>
    <property type="project" value="TreeGrafter"/>
</dbReference>
<dbReference type="InterPro" id="IPR032675">
    <property type="entry name" value="LRR_dom_sf"/>
</dbReference>
<evidence type="ECO:0000256" key="8">
    <source>
        <dbReference type="ARBA" id="ARBA00023136"/>
    </source>
</evidence>
<evidence type="ECO:0000256" key="4">
    <source>
        <dbReference type="ARBA" id="ARBA00022622"/>
    </source>
</evidence>
<evidence type="ECO:0000256" key="2">
    <source>
        <dbReference type="ARBA" id="ARBA00022475"/>
    </source>
</evidence>
<evidence type="ECO:0000256" key="5">
    <source>
        <dbReference type="ARBA" id="ARBA00022729"/>
    </source>
</evidence>
<comment type="function">
    <text evidence="11">Cell adhesion molecule contributing to the interactive process required for myelination in the central nervous system.</text>
</comment>
<keyword evidence="4" id="KW-0336">GPI-anchor</keyword>
<keyword evidence="7" id="KW-0130">Cell adhesion</keyword>
<evidence type="ECO:0000259" key="15">
    <source>
        <dbReference type="SMART" id="SM00013"/>
    </source>
</evidence>
<comment type="subunit">
    <text evidence="12">Binds to RTN4R.</text>
</comment>
<dbReference type="PANTHER" id="PTHR47114:SF2">
    <property type="entry name" value="OLIGODENDROCYTE-MYELIN GLYCOPROTEIN"/>
    <property type="match status" value="1"/>
</dbReference>
<dbReference type="FunFam" id="3.80.10.10:FF:000445">
    <property type="entry name" value="Oligodendrocyte myelin glycoprotein b"/>
    <property type="match status" value="1"/>
</dbReference>
<evidence type="ECO:0000256" key="10">
    <source>
        <dbReference type="ARBA" id="ARBA00023288"/>
    </source>
</evidence>
<evidence type="ECO:0000256" key="11">
    <source>
        <dbReference type="ARBA" id="ARBA00055448"/>
    </source>
</evidence>
<dbReference type="SMART" id="SM00013">
    <property type="entry name" value="LRRNT"/>
    <property type="match status" value="1"/>
</dbReference>
<dbReference type="SMART" id="SM00369">
    <property type="entry name" value="LRR_TYP"/>
    <property type="match status" value="3"/>
</dbReference>
<dbReference type="InterPro" id="IPR000372">
    <property type="entry name" value="LRRNT"/>
</dbReference>
<keyword evidence="17" id="KW-1185">Reference proteome</keyword>
<dbReference type="Gene3D" id="3.80.10.10">
    <property type="entry name" value="Ribonuclease Inhibitor"/>
    <property type="match status" value="3"/>
</dbReference>
<feature type="signal peptide" evidence="14">
    <location>
        <begin position="1"/>
        <end position="36"/>
    </location>
</feature>
<evidence type="ECO:0000256" key="3">
    <source>
        <dbReference type="ARBA" id="ARBA00022614"/>
    </source>
</evidence>
<dbReference type="EMBL" id="AZIM01000696">
    <property type="protein sequence ID" value="ETE69776.1"/>
    <property type="molecule type" value="Genomic_DNA"/>
</dbReference>
<sequence length="460" mass="51182">MPQGYATGVRATMETRILKALLGILALLVFIPAIQGICPSLCSCSGNDRNVDCSGRNLTTLPYGLQDNITYLNLSYNHFVDLNHQLTQFANLRTLDVSNNWLRSLPAQLPRSLWEIYATHNSIRVLQKLDTAYQWNLKVLDVSRNMVERAVLINNTMSSLVFLNLSSNKLWTVPTNIPIHVEIVDLSNNFLSQILHGTLRRLTHLSQLYLHNNKFTYIPDKAFDQLAQLQLITLYNNPWACKDKPPALSYLQNWVGKTQATIFGVPCPEEEEEEDTVSWEGSGPFSATPTLAQNHLVVKAIKAVDTTDSAEATEQSELAYEQQSGMTDNNVNSTDDPTIAFTSTDRPLVPYPKNLSTENLNSFEVAAATHRVYIQDTTSAKSSTKGLAEVPTIPMTLRITSGVPTNYPKKQQSTTIKKEERTTKISPRAPSKANVPRGYLFSTVMLAVVALGTGSEFVFK</sequence>
<protein>
    <recommendedName>
        <fullName evidence="13">Oligodendrocyte-myelin glycoprotein</fullName>
    </recommendedName>
</protein>
<dbReference type="InterPro" id="IPR001611">
    <property type="entry name" value="Leu-rich_rpt"/>
</dbReference>
<comment type="subcellular location">
    <subcellularLocation>
        <location evidence="1">Cell membrane</location>
        <topology evidence="1">Lipid-anchor</topology>
        <topology evidence="1">GPI-anchor</topology>
    </subcellularLocation>
</comment>
<evidence type="ECO:0000256" key="1">
    <source>
        <dbReference type="ARBA" id="ARBA00004609"/>
    </source>
</evidence>
<dbReference type="AlphaFoldDB" id="V8P711"/>
<dbReference type="PANTHER" id="PTHR47114">
    <property type="match status" value="1"/>
</dbReference>
<keyword evidence="5 14" id="KW-0732">Signal</keyword>
<evidence type="ECO:0000256" key="12">
    <source>
        <dbReference type="ARBA" id="ARBA00063718"/>
    </source>
</evidence>
<dbReference type="SUPFAM" id="SSF52058">
    <property type="entry name" value="L domain-like"/>
    <property type="match status" value="1"/>
</dbReference>
<keyword evidence="9" id="KW-0325">Glycoprotein</keyword>
<dbReference type="Pfam" id="PF13855">
    <property type="entry name" value="LRR_8"/>
    <property type="match status" value="1"/>
</dbReference>
<proteinExistence type="predicted"/>
<evidence type="ECO:0000256" key="14">
    <source>
        <dbReference type="SAM" id="SignalP"/>
    </source>
</evidence>
<accession>V8P711</accession>
<dbReference type="InterPro" id="IPR003591">
    <property type="entry name" value="Leu-rich_rpt_typical-subtyp"/>
</dbReference>
<dbReference type="PROSITE" id="PS51450">
    <property type="entry name" value="LRR"/>
    <property type="match status" value="1"/>
</dbReference>
<evidence type="ECO:0000256" key="6">
    <source>
        <dbReference type="ARBA" id="ARBA00022737"/>
    </source>
</evidence>
<feature type="chain" id="PRO_5004772482" description="Oligodendrocyte-myelin glycoprotein" evidence="14">
    <location>
        <begin position="37"/>
        <end position="460"/>
    </location>
</feature>
<dbReference type="InterPro" id="IPR051071">
    <property type="entry name" value="LRR-bact_E3_ubiq_ligases"/>
</dbReference>
<keyword evidence="8" id="KW-0472">Membrane</keyword>
<dbReference type="Pfam" id="PF00560">
    <property type="entry name" value="LRR_1"/>
    <property type="match status" value="1"/>
</dbReference>
<keyword evidence="6" id="KW-0677">Repeat</keyword>
<dbReference type="Proteomes" id="UP000018936">
    <property type="component" value="Unassembled WGS sequence"/>
</dbReference>
<comment type="caution">
    <text evidence="16">The sequence shown here is derived from an EMBL/GenBank/DDBJ whole genome shotgun (WGS) entry which is preliminary data.</text>
</comment>
<evidence type="ECO:0000256" key="13">
    <source>
        <dbReference type="ARBA" id="ARBA00072716"/>
    </source>
</evidence>
<dbReference type="Pfam" id="PF01462">
    <property type="entry name" value="LRRNT"/>
    <property type="match status" value="1"/>
</dbReference>